<evidence type="ECO:0000259" key="7">
    <source>
        <dbReference type="Pfam" id="PF04542"/>
    </source>
</evidence>
<feature type="domain" description="RNA polymerase sigma-70 region 2" evidence="7">
    <location>
        <begin position="24"/>
        <end position="90"/>
    </location>
</feature>
<dbReference type="SUPFAM" id="SSF88659">
    <property type="entry name" value="Sigma3 and sigma4 domains of RNA polymerase sigma factors"/>
    <property type="match status" value="1"/>
</dbReference>
<keyword evidence="5 6" id="KW-0804">Transcription</keyword>
<dbReference type="PROSITE" id="PS01063">
    <property type="entry name" value="SIGMA70_ECF"/>
    <property type="match status" value="1"/>
</dbReference>
<comment type="similarity">
    <text evidence="1 6">Belongs to the sigma-70 factor family. ECF subfamily.</text>
</comment>
<dbReference type="PANTHER" id="PTHR43133:SF46">
    <property type="entry name" value="RNA POLYMERASE SIGMA-70 FACTOR ECF SUBFAMILY"/>
    <property type="match status" value="1"/>
</dbReference>
<dbReference type="GO" id="GO:0016987">
    <property type="term" value="F:sigma factor activity"/>
    <property type="evidence" value="ECO:0007669"/>
    <property type="project" value="UniProtKB-KW"/>
</dbReference>
<dbReference type="GO" id="GO:0003677">
    <property type="term" value="F:DNA binding"/>
    <property type="evidence" value="ECO:0007669"/>
    <property type="project" value="UniProtKB-KW"/>
</dbReference>
<dbReference type="EMBL" id="CP014224">
    <property type="protein sequence ID" value="ANW95389.1"/>
    <property type="molecule type" value="Genomic_DNA"/>
</dbReference>
<dbReference type="InterPro" id="IPR036388">
    <property type="entry name" value="WH-like_DNA-bd_sf"/>
</dbReference>
<evidence type="ECO:0000259" key="8">
    <source>
        <dbReference type="Pfam" id="PF08281"/>
    </source>
</evidence>
<dbReference type="KEGG" id="wfu:AXE80_03450"/>
<evidence type="ECO:0000256" key="2">
    <source>
        <dbReference type="ARBA" id="ARBA00023015"/>
    </source>
</evidence>
<name>A0A1B1Y3S4_9FLAO</name>
<protein>
    <recommendedName>
        <fullName evidence="6">RNA polymerase sigma factor</fullName>
    </recommendedName>
</protein>
<dbReference type="InterPro" id="IPR013324">
    <property type="entry name" value="RNA_pol_sigma_r3/r4-like"/>
</dbReference>
<dbReference type="Pfam" id="PF08281">
    <property type="entry name" value="Sigma70_r4_2"/>
    <property type="match status" value="1"/>
</dbReference>
<dbReference type="Gene3D" id="1.10.1740.10">
    <property type="match status" value="1"/>
</dbReference>
<evidence type="ECO:0000256" key="3">
    <source>
        <dbReference type="ARBA" id="ARBA00023082"/>
    </source>
</evidence>
<dbReference type="InterPro" id="IPR007627">
    <property type="entry name" value="RNA_pol_sigma70_r2"/>
</dbReference>
<feature type="domain" description="RNA polymerase sigma factor 70 region 4 type 2" evidence="8">
    <location>
        <begin position="125"/>
        <end position="169"/>
    </location>
</feature>
<keyword evidence="3 6" id="KW-0731">Sigma factor</keyword>
<evidence type="ECO:0000256" key="6">
    <source>
        <dbReference type="RuleBase" id="RU000716"/>
    </source>
</evidence>
<reference evidence="9 10" key="1">
    <citation type="submission" date="2016-02" db="EMBL/GenBank/DDBJ databases">
        <authorList>
            <person name="Wen L."/>
            <person name="He K."/>
            <person name="Yang H."/>
        </authorList>
    </citation>
    <scope>NUCLEOTIDE SEQUENCE [LARGE SCALE GENOMIC DNA]</scope>
    <source>
        <strain evidence="9 10">CZ1127</strain>
    </source>
</reference>
<gene>
    <name evidence="9" type="ORF">AXE80_03450</name>
</gene>
<dbReference type="InterPro" id="IPR013249">
    <property type="entry name" value="RNA_pol_sigma70_r4_t2"/>
</dbReference>
<accession>A0A1B1Y3S4</accession>
<dbReference type="CDD" id="cd06171">
    <property type="entry name" value="Sigma70_r4"/>
    <property type="match status" value="1"/>
</dbReference>
<keyword evidence="10" id="KW-1185">Reference proteome</keyword>
<dbReference type="Pfam" id="PF04542">
    <property type="entry name" value="Sigma70_r2"/>
    <property type="match status" value="1"/>
</dbReference>
<proteinExistence type="inferred from homology"/>
<dbReference type="Gene3D" id="1.10.10.10">
    <property type="entry name" value="Winged helix-like DNA-binding domain superfamily/Winged helix DNA-binding domain"/>
    <property type="match status" value="1"/>
</dbReference>
<dbReference type="GO" id="GO:0006352">
    <property type="term" value="P:DNA-templated transcription initiation"/>
    <property type="evidence" value="ECO:0007669"/>
    <property type="project" value="InterPro"/>
</dbReference>
<sequence>MILDNENQLVKDLIAGNENAFRKLFDMYKNDLYKYSLSMVVSKDYAEEIVQDVFMTIWLKRASLNLEMSFRAYIFTITRNKTIKFLKKAANSQKLRQEVFYKSQKFAKPTDINLRETELENLKEKALKNLSPKKREIFDMSREEEKSYEEIAAELGISVNTVKNQMSKSLGILRDYLLKNSDVVLILFISFIG</sequence>
<dbReference type="PANTHER" id="PTHR43133">
    <property type="entry name" value="RNA POLYMERASE ECF-TYPE SIGMA FACTO"/>
    <property type="match status" value="1"/>
</dbReference>
<dbReference type="STRING" id="1790137.AXE80_03450"/>
<dbReference type="InterPro" id="IPR039425">
    <property type="entry name" value="RNA_pol_sigma-70-like"/>
</dbReference>
<dbReference type="InterPro" id="IPR000838">
    <property type="entry name" value="RNA_pol_sigma70_ECF_CS"/>
</dbReference>
<dbReference type="AlphaFoldDB" id="A0A1B1Y3S4"/>
<evidence type="ECO:0000256" key="1">
    <source>
        <dbReference type="ARBA" id="ARBA00010641"/>
    </source>
</evidence>
<dbReference type="NCBIfam" id="TIGR02985">
    <property type="entry name" value="Sig70_bacteroi1"/>
    <property type="match status" value="1"/>
</dbReference>
<evidence type="ECO:0000256" key="5">
    <source>
        <dbReference type="ARBA" id="ARBA00023163"/>
    </source>
</evidence>
<dbReference type="InterPro" id="IPR014284">
    <property type="entry name" value="RNA_pol_sigma-70_dom"/>
</dbReference>
<dbReference type="Proteomes" id="UP000092967">
    <property type="component" value="Chromosome"/>
</dbReference>
<dbReference type="InterPro" id="IPR013325">
    <property type="entry name" value="RNA_pol_sigma_r2"/>
</dbReference>
<evidence type="ECO:0000313" key="9">
    <source>
        <dbReference type="EMBL" id="ANW95389.1"/>
    </source>
</evidence>
<dbReference type="OrthoDB" id="759001at2"/>
<organism evidence="9 10">
    <name type="scientific">Wenyingzhuangia fucanilytica</name>
    <dbReference type="NCBI Taxonomy" id="1790137"/>
    <lineage>
        <taxon>Bacteria</taxon>
        <taxon>Pseudomonadati</taxon>
        <taxon>Bacteroidota</taxon>
        <taxon>Flavobacteriia</taxon>
        <taxon>Flavobacteriales</taxon>
        <taxon>Flavobacteriaceae</taxon>
        <taxon>Wenyingzhuangia</taxon>
    </lineage>
</organism>
<evidence type="ECO:0000313" key="10">
    <source>
        <dbReference type="Proteomes" id="UP000092967"/>
    </source>
</evidence>
<dbReference type="NCBIfam" id="TIGR02937">
    <property type="entry name" value="sigma70-ECF"/>
    <property type="match status" value="1"/>
</dbReference>
<keyword evidence="2 6" id="KW-0805">Transcription regulation</keyword>
<keyword evidence="4 6" id="KW-0238">DNA-binding</keyword>
<dbReference type="InterPro" id="IPR014327">
    <property type="entry name" value="RNA_pol_sigma70_bacteroid"/>
</dbReference>
<evidence type="ECO:0000256" key="4">
    <source>
        <dbReference type="ARBA" id="ARBA00023125"/>
    </source>
</evidence>
<dbReference type="RefSeq" id="WP_068824486.1">
    <property type="nucleotide sequence ID" value="NZ_CP014224.1"/>
</dbReference>
<dbReference type="SUPFAM" id="SSF88946">
    <property type="entry name" value="Sigma2 domain of RNA polymerase sigma factors"/>
    <property type="match status" value="1"/>
</dbReference>